<reference evidence="1 2" key="1">
    <citation type="journal article" date="2019" name="Mol. Biol. Evol.">
        <title>Blast fungal genomes show frequent chromosomal changes, gene gains and losses, and effector gene turnover.</title>
        <authorList>
            <person name="Gomez Luciano L.B."/>
            <person name="Jason Tsai I."/>
            <person name="Chuma I."/>
            <person name="Tosa Y."/>
            <person name="Chen Y.H."/>
            <person name="Li J.Y."/>
            <person name="Li M.Y."/>
            <person name="Jade Lu M.Y."/>
            <person name="Nakayashiki H."/>
            <person name="Li W.H."/>
        </authorList>
    </citation>
    <scope>NUCLEOTIDE SEQUENCE [LARGE SCALE GENOMIC DNA]</scope>
    <source>
        <strain evidence="1">MZ5-1-6</strain>
    </source>
</reference>
<gene>
    <name evidence="1" type="ORF">PoMZ_08310</name>
</gene>
<evidence type="ECO:0000313" key="1">
    <source>
        <dbReference type="EMBL" id="QBZ61361.1"/>
    </source>
</evidence>
<dbReference type="Proteomes" id="UP000294847">
    <property type="component" value="Chromosome 4"/>
</dbReference>
<protein>
    <submittedName>
        <fullName evidence="1">Uncharacterized protein</fullName>
    </submittedName>
</protein>
<proteinExistence type="predicted"/>
<sequence>MAIALGTVSNRLTVSAGGLQDCKPPPGTRCRAGRAGQGRPQFGDPLYCTGRDTETEEDVLWLPGCWCMGDFGFGFGHQINPDQSPGHVHVPVRPQNGPPTGSCLPLAKPWPGTADHHRVQACMSVSTQLSVRTLLRDHHVGTQ</sequence>
<name>A0A4P7NHB1_PYROR</name>
<organism evidence="1 2">
    <name type="scientific">Pyricularia oryzae</name>
    <name type="common">Rice blast fungus</name>
    <name type="synonym">Magnaporthe oryzae</name>
    <dbReference type="NCBI Taxonomy" id="318829"/>
    <lineage>
        <taxon>Eukaryota</taxon>
        <taxon>Fungi</taxon>
        <taxon>Dikarya</taxon>
        <taxon>Ascomycota</taxon>
        <taxon>Pezizomycotina</taxon>
        <taxon>Sordariomycetes</taxon>
        <taxon>Sordariomycetidae</taxon>
        <taxon>Magnaporthales</taxon>
        <taxon>Pyriculariaceae</taxon>
        <taxon>Pyricularia</taxon>
    </lineage>
</organism>
<dbReference type="EMBL" id="CP034207">
    <property type="protein sequence ID" value="QBZ61361.1"/>
    <property type="molecule type" value="Genomic_DNA"/>
</dbReference>
<dbReference type="AlphaFoldDB" id="A0A4P7NHB1"/>
<accession>A0A4P7NHB1</accession>
<evidence type="ECO:0000313" key="2">
    <source>
        <dbReference type="Proteomes" id="UP000294847"/>
    </source>
</evidence>